<evidence type="ECO:0000256" key="2">
    <source>
        <dbReference type="SAM" id="Phobius"/>
    </source>
</evidence>
<name>A0AAV7ZZ59_9EUKA</name>
<dbReference type="CDD" id="cd07440">
    <property type="entry name" value="RGS"/>
    <property type="match status" value="1"/>
</dbReference>
<gene>
    <name evidence="4" type="ORF">M0812_11627</name>
</gene>
<dbReference type="Pfam" id="PF00615">
    <property type="entry name" value="RGS"/>
    <property type="match status" value="1"/>
</dbReference>
<proteinExistence type="predicted"/>
<feature type="compositionally biased region" description="Basic and acidic residues" evidence="1">
    <location>
        <begin position="393"/>
        <end position="405"/>
    </location>
</feature>
<feature type="region of interest" description="Disordered" evidence="1">
    <location>
        <begin position="370"/>
        <end position="447"/>
    </location>
</feature>
<protein>
    <submittedName>
        <fullName evidence="4">Regulator of g protein signaling</fullName>
    </submittedName>
</protein>
<feature type="transmembrane region" description="Helical" evidence="2">
    <location>
        <begin position="160"/>
        <end position="180"/>
    </location>
</feature>
<keyword evidence="2" id="KW-0812">Transmembrane</keyword>
<keyword evidence="2" id="KW-1133">Transmembrane helix</keyword>
<dbReference type="InterPro" id="IPR036305">
    <property type="entry name" value="RGS_sf"/>
</dbReference>
<dbReference type="Proteomes" id="UP001146793">
    <property type="component" value="Unassembled WGS sequence"/>
</dbReference>
<evidence type="ECO:0000259" key="3">
    <source>
        <dbReference type="PROSITE" id="PS50132"/>
    </source>
</evidence>
<dbReference type="Gene3D" id="1.10.167.10">
    <property type="entry name" value="Regulator of G-protein Signalling 4, domain 2"/>
    <property type="match status" value="1"/>
</dbReference>
<dbReference type="SMART" id="SM00315">
    <property type="entry name" value="RGS"/>
    <property type="match status" value="1"/>
</dbReference>
<dbReference type="InterPro" id="IPR016137">
    <property type="entry name" value="RGS"/>
</dbReference>
<evidence type="ECO:0000313" key="4">
    <source>
        <dbReference type="EMBL" id="KAJ3445740.1"/>
    </source>
</evidence>
<feature type="transmembrane region" description="Helical" evidence="2">
    <location>
        <begin position="186"/>
        <end position="207"/>
    </location>
</feature>
<evidence type="ECO:0000256" key="1">
    <source>
        <dbReference type="SAM" id="MobiDB-lite"/>
    </source>
</evidence>
<accession>A0AAV7ZZ59</accession>
<dbReference type="PRINTS" id="PR01301">
    <property type="entry name" value="RGSPROTEIN"/>
</dbReference>
<dbReference type="PANTHER" id="PTHR10845">
    <property type="entry name" value="REGULATOR OF G PROTEIN SIGNALING"/>
    <property type="match status" value="1"/>
</dbReference>
<feature type="domain" description="RGS" evidence="3">
    <location>
        <begin position="231"/>
        <end position="351"/>
    </location>
</feature>
<dbReference type="AlphaFoldDB" id="A0AAV7ZZ59"/>
<feature type="compositionally biased region" description="Low complexity" evidence="1">
    <location>
        <begin position="435"/>
        <end position="447"/>
    </location>
</feature>
<dbReference type="SUPFAM" id="SSF48097">
    <property type="entry name" value="Regulator of G-protein signaling, RGS"/>
    <property type="match status" value="1"/>
</dbReference>
<comment type="caution">
    <text evidence="4">The sequence shown here is derived from an EMBL/GenBank/DDBJ whole genome shotgun (WGS) entry which is preliminary data.</text>
</comment>
<feature type="transmembrane region" description="Helical" evidence="2">
    <location>
        <begin position="86"/>
        <end position="105"/>
    </location>
</feature>
<reference evidence="4" key="1">
    <citation type="submission" date="2022-08" db="EMBL/GenBank/DDBJ databases">
        <title>Novel sulphate-reducing endosymbionts in the free-living metamonad Anaeramoeba.</title>
        <authorList>
            <person name="Jerlstrom-Hultqvist J."/>
            <person name="Cepicka I."/>
            <person name="Gallot-Lavallee L."/>
            <person name="Salas-Leiva D."/>
            <person name="Curtis B.A."/>
            <person name="Zahonova K."/>
            <person name="Pipaliya S."/>
            <person name="Dacks J."/>
            <person name="Roger A.J."/>
        </authorList>
    </citation>
    <scope>NUCLEOTIDE SEQUENCE</scope>
    <source>
        <strain evidence="4">Busselton2</strain>
    </source>
</reference>
<dbReference type="EMBL" id="JANTQA010000023">
    <property type="protein sequence ID" value="KAJ3445740.1"/>
    <property type="molecule type" value="Genomic_DNA"/>
</dbReference>
<keyword evidence="2" id="KW-0472">Membrane</keyword>
<feature type="transmembrane region" description="Helical" evidence="2">
    <location>
        <begin position="125"/>
        <end position="148"/>
    </location>
</feature>
<evidence type="ECO:0000313" key="5">
    <source>
        <dbReference type="Proteomes" id="UP001146793"/>
    </source>
</evidence>
<organism evidence="4 5">
    <name type="scientific">Anaeramoeba flamelloides</name>
    <dbReference type="NCBI Taxonomy" id="1746091"/>
    <lineage>
        <taxon>Eukaryota</taxon>
        <taxon>Metamonada</taxon>
        <taxon>Anaeramoebidae</taxon>
        <taxon>Anaeramoeba</taxon>
    </lineage>
</organism>
<dbReference type="PROSITE" id="PS50132">
    <property type="entry name" value="RGS"/>
    <property type="match status" value="1"/>
</dbReference>
<dbReference type="PANTHER" id="PTHR10845:SF192">
    <property type="entry name" value="DOUBLE HIT, ISOFORM B"/>
    <property type="match status" value="1"/>
</dbReference>
<feature type="region of interest" description="Disordered" evidence="1">
    <location>
        <begin position="16"/>
        <end position="38"/>
    </location>
</feature>
<feature type="compositionally biased region" description="Basic and acidic residues" evidence="1">
    <location>
        <begin position="24"/>
        <end position="37"/>
    </location>
</feature>
<sequence>MRQKLQSIKRFIKNVNNNSTNSTSKERKTTSRFKEESEGSILNSTAESHFWEGIIEDDEEEEEINNKFQKVEKKFYNKRIQISGKYMFFAIFFHFLLMLLFILMIRLENGVRRKPDGKCEYGEAFVPLISFVTVVHIILFSYFLFKIWKIKDNFKIRNQLYMIYLTCILTFILELSKVTIKKYMMWQWNFSLVLIIQYLIVLGYPLWLSRKQHSLKHNKNDKEFNDNSVDKFTHILKDKNKSKYFFKFLQLDYSIENLLFYQAVTSFEKINPNKKSKKKKYCQQIIKNFIQVNARLEINLEHSIRNSTIELAEKGLTNSSCFEEAKQKIFFLMLSASYPTFLDSKQYYEMMIELDQINIEIGGERELQLNPLGEDEDTGGDDHENGNQLSNDTTKDSGNETKTENEINNCDDEEDHNQNEPNTVEESENSDQNKTSSETSNSESDSN</sequence>
<dbReference type="InterPro" id="IPR044926">
    <property type="entry name" value="RGS_subdomain_2"/>
</dbReference>